<dbReference type="AlphaFoldDB" id="A0A1H7FEJ8"/>
<dbReference type="OrthoDB" id="9009213at2"/>
<protein>
    <submittedName>
        <fullName evidence="1">Uncharacterized protein</fullName>
    </submittedName>
</protein>
<accession>A0A1H7FEJ8</accession>
<dbReference type="EMBL" id="FOAJ01000001">
    <property type="protein sequence ID" value="SEK24399.1"/>
    <property type="molecule type" value="Genomic_DNA"/>
</dbReference>
<evidence type="ECO:0000313" key="2">
    <source>
        <dbReference type="Proteomes" id="UP000199120"/>
    </source>
</evidence>
<sequence>MAFEHRGFRVAVDVVPDEADVQWQCRAEIHGVEGRTVGVELPGVELAIPKLKIDVLMALSMVEHRAVTSIDEWHAEHLEAV</sequence>
<evidence type="ECO:0000313" key="1">
    <source>
        <dbReference type="EMBL" id="SEK24399.1"/>
    </source>
</evidence>
<gene>
    <name evidence="1" type="ORF">SAMN05192542_101297</name>
</gene>
<reference evidence="2" key="1">
    <citation type="submission" date="2016-10" db="EMBL/GenBank/DDBJ databases">
        <authorList>
            <person name="Varghese N."/>
            <person name="Submissions S."/>
        </authorList>
    </citation>
    <scope>NUCLEOTIDE SEQUENCE [LARGE SCALE GENOMIC DNA]</scope>
    <source>
        <strain evidence="2">LMG 26416</strain>
    </source>
</reference>
<name>A0A1H7FEJ8_9BURK</name>
<dbReference type="RefSeq" id="WP_090552513.1">
    <property type="nucleotide sequence ID" value="NZ_FNSR01000003.1"/>
</dbReference>
<organism evidence="1 2">
    <name type="scientific">Paraburkholderia caballeronis</name>
    <dbReference type="NCBI Taxonomy" id="416943"/>
    <lineage>
        <taxon>Bacteria</taxon>
        <taxon>Pseudomonadati</taxon>
        <taxon>Pseudomonadota</taxon>
        <taxon>Betaproteobacteria</taxon>
        <taxon>Burkholderiales</taxon>
        <taxon>Burkholderiaceae</taxon>
        <taxon>Paraburkholderia</taxon>
    </lineage>
</organism>
<keyword evidence="2" id="KW-1185">Reference proteome</keyword>
<proteinExistence type="predicted"/>
<dbReference type="Proteomes" id="UP000199120">
    <property type="component" value="Unassembled WGS sequence"/>
</dbReference>